<dbReference type="PANTHER" id="PTHR34109">
    <property type="entry name" value="BNAUNNG04460D PROTEIN-RELATED"/>
    <property type="match status" value="1"/>
</dbReference>
<dbReference type="InterPro" id="IPR004360">
    <property type="entry name" value="Glyas_Fos-R_dOase_dom"/>
</dbReference>
<protein>
    <submittedName>
        <fullName evidence="2">VOC family protein</fullName>
    </submittedName>
</protein>
<evidence type="ECO:0000259" key="1">
    <source>
        <dbReference type="PROSITE" id="PS51819"/>
    </source>
</evidence>
<dbReference type="RefSeq" id="WP_345000094.1">
    <property type="nucleotide sequence ID" value="NZ_BAABFR010000101.1"/>
</dbReference>
<dbReference type="Gene3D" id="3.30.720.110">
    <property type="match status" value="1"/>
</dbReference>
<dbReference type="InterPro" id="IPR029068">
    <property type="entry name" value="Glyas_Bleomycin-R_OHBP_Dase"/>
</dbReference>
<accession>A0ABP8KAA6</accession>
<dbReference type="SUPFAM" id="SSF54593">
    <property type="entry name" value="Glyoxalase/Bleomycin resistance protein/Dihydroxybiphenyl dioxygenase"/>
    <property type="match status" value="1"/>
</dbReference>
<sequence>MDDNAFTPSVCYHDRPAMLDWLERAFGFEITLAIDGPPDEPAMGHYEMSCAGVGRIMISGEWADWTRSPAGVGGSNTQWVHVQLPGDIDAHCARARAAGARIVAEPDDQFYGDRTYRAVDPEGHHWTFAMHVRDVTRAEAEATLGQSISAPGWA</sequence>
<dbReference type="PANTHER" id="PTHR34109:SF1">
    <property type="entry name" value="VOC DOMAIN-CONTAINING PROTEIN"/>
    <property type="match status" value="1"/>
</dbReference>
<keyword evidence="3" id="KW-1185">Reference proteome</keyword>
<dbReference type="Pfam" id="PF00903">
    <property type="entry name" value="Glyoxalase"/>
    <property type="match status" value="1"/>
</dbReference>
<proteinExistence type="predicted"/>
<evidence type="ECO:0000313" key="2">
    <source>
        <dbReference type="EMBL" id="GAA4402751.1"/>
    </source>
</evidence>
<dbReference type="InterPro" id="IPR037523">
    <property type="entry name" value="VOC_core"/>
</dbReference>
<dbReference type="EMBL" id="BAABFR010000101">
    <property type="protein sequence ID" value="GAA4402751.1"/>
    <property type="molecule type" value="Genomic_DNA"/>
</dbReference>
<dbReference type="Gene3D" id="3.30.720.120">
    <property type="match status" value="1"/>
</dbReference>
<name>A0ABP8KAA6_9ACTN</name>
<reference evidence="3" key="1">
    <citation type="journal article" date="2019" name="Int. J. Syst. Evol. Microbiol.">
        <title>The Global Catalogue of Microorganisms (GCM) 10K type strain sequencing project: providing services to taxonomists for standard genome sequencing and annotation.</title>
        <authorList>
            <consortium name="The Broad Institute Genomics Platform"/>
            <consortium name="The Broad Institute Genome Sequencing Center for Infectious Disease"/>
            <person name="Wu L."/>
            <person name="Ma J."/>
        </authorList>
    </citation>
    <scope>NUCLEOTIDE SEQUENCE [LARGE SCALE GENOMIC DNA]</scope>
    <source>
        <strain evidence="3">JCM 17688</strain>
    </source>
</reference>
<dbReference type="Proteomes" id="UP001500635">
    <property type="component" value="Unassembled WGS sequence"/>
</dbReference>
<organism evidence="2 3">
    <name type="scientific">Tsukamurella soli</name>
    <dbReference type="NCBI Taxonomy" id="644556"/>
    <lineage>
        <taxon>Bacteria</taxon>
        <taxon>Bacillati</taxon>
        <taxon>Actinomycetota</taxon>
        <taxon>Actinomycetes</taxon>
        <taxon>Mycobacteriales</taxon>
        <taxon>Tsukamurellaceae</taxon>
        <taxon>Tsukamurella</taxon>
    </lineage>
</organism>
<gene>
    <name evidence="2" type="ORF">GCM10023147_43650</name>
</gene>
<feature type="domain" description="VOC" evidence="1">
    <location>
        <begin position="1"/>
        <end position="131"/>
    </location>
</feature>
<comment type="caution">
    <text evidence="2">The sequence shown here is derived from an EMBL/GenBank/DDBJ whole genome shotgun (WGS) entry which is preliminary data.</text>
</comment>
<dbReference type="PROSITE" id="PS51819">
    <property type="entry name" value="VOC"/>
    <property type="match status" value="1"/>
</dbReference>
<evidence type="ECO:0000313" key="3">
    <source>
        <dbReference type="Proteomes" id="UP001500635"/>
    </source>
</evidence>